<reference evidence="1 2" key="1">
    <citation type="submission" date="2019-12" db="EMBL/GenBank/DDBJ databases">
        <title>A sheep strain of Anaplasma phagocytophilum contains multiple genomes.</title>
        <authorList>
            <person name="Barbet A.F."/>
            <person name="Crosby F.L."/>
            <person name="Eskeland S."/>
            <person name="Stuen S."/>
            <person name="Granquist E.G."/>
            <person name="Munderloh U.G."/>
        </authorList>
    </citation>
    <scope>NUCLEOTIDE SEQUENCE [LARGE SCALE GENOMIC DNA]</scope>
    <source>
        <strain evidence="1 2">Norway Variant 1</strain>
    </source>
</reference>
<dbReference type="EMBL" id="CP046639">
    <property type="protein sequence ID" value="QLL66847.1"/>
    <property type="molecule type" value="Genomic_DNA"/>
</dbReference>
<accession>A0A7H9DZC7</accession>
<evidence type="ECO:0000313" key="2">
    <source>
        <dbReference type="Proteomes" id="UP000510938"/>
    </source>
</evidence>
<evidence type="ECO:0000313" key="1">
    <source>
        <dbReference type="EMBL" id="QLL66847.1"/>
    </source>
</evidence>
<dbReference type="Proteomes" id="UP000510938">
    <property type="component" value="Chromosome"/>
</dbReference>
<proteinExistence type="predicted"/>
<evidence type="ECO:0008006" key="3">
    <source>
        <dbReference type="Google" id="ProtNLM"/>
    </source>
</evidence>
<dbReference type="RefSeq" id="WP_180843418.1">
    <property type="nucleotide sequence ID" value="NZ_CP046639.1"/>
</dbReference>
<name>A0A7H9DZC7_ANAPH</name>
<organism evidence="1 2">
    <name type="scientific">Anaplasma phagocytophilum str. Norway variant1</name>
    <dbReference type="NCBI Taxonomy" id="1392506"/>
    <lineage>
        <taxon>Bacteria</taxon>
        <taxon>Pseudomonadati</taxon>
        <taxon>Pseudomonadota</taxon>
        <taxon>Alphaproteobacteria</taxon>
        <taxon>Rickettsiales</taxon>
        <taxon>Anaplasmataceae</taxon>
        <taxon>Anaplasma</taxon>
        <taxon>phagocytophilum group</taxon>
    </lineage>
</organism>
<gene>
    <name evidence="1" type="ORF">O998_03520</name>
</gene>
<sequence>MVLMVNVMHGRCIVSDYGSAYQPVCSRLVSELQRGHCSYSSFLKSLLSVLNQALESLEKAQSVIGQGRTVDCRIDVQRLATTKVRLSRVSKAVSAVIRTASADKEKEEEISLNFLKQTCTEPIKQCYDALYNISHSRHSLNLLAEHSIDAFSYVSNTVLVVIDATTLMRRAHTYVTTGKTVESPAIIKTRLRIERCMHALCYAIHTVQSYTIQSSVEASGGGCSAPEIRKMTCYQLQETALLSRLIPNQEERANRGDAASSPHYPSKYALDLLRRVLTRLIHRLAPSGPNTRFFTMVFRATMAHASEEYQDMESALPSDDSVIHQRNLSSMLLEASAMVFIVNASYIEGAHKRTQPNRGAHDILEAFKKLQRALSALKDKKKLCADKSKEDVSFCSSILYLVSTSRELIDNTYVHTLPNPPLHSALLNRTKDILLDAGSLCMRLMCDADYKYRRLQEDKSDLSDASLMRVFYLHSRR</sequence>
<dbReference type="AlphaFoldDB" id="A0A7H9DZC7"/>
<protein>
    <recommendedName>
        <fullName evidence="3">HGE-14 protein</fullName>
    </recommendedName>
</protein>